<keyword evidence="6" id="KW-1185">Reference proteome</keyword>
<protein>
    <submittedName>
        <fullName evidence="5">Helix-turn-helix domain-containing protein</fullName>
    </submittedName>
</protein>
<proteinExistence type="predicted"/>
<dbReference type="Pfam" id="PF12833">
    <property type="entry name" value="HTH_18"/>
    <property type="match status" value="1"/>
</dbReference>
<accession>A0A7K1GP35</accession>
<evidence type="ECO:0000313" key="5">
    <source>
        <dbReference type="EMBL" id="MTH30606.1"/>
    </source>
</evidence>
<evidence type="ECO:0000256" key="1">
    <source>
        <dbReference type="ARBA" id="ARBA00023015"/>
    </source>
</evidence>
<dbReference type="InterPro" id="IPR037923">
    <property type="entry name" value="HTH-like"/>
</dbReference>
<dbReference type="AlphaFoldDB" id="A0A7K1GP35"/>
<keyword evidence="1" id="KW-0805">Transcription regulation</keyword>
<keyword evidence="2" id="KW-0238">DNA-binding</keyword>
<dbReference type="Gene3D" id="1.10.10.60">
    <property type="entry name" value="Homeodomain-like"/>
    <property type="match status" value="1"/>
</dbReference>
<dbReference type="InterPro" id="IPR018060">
    <property type="entry name" value="HTH_AraC"/>
</dbReference>
<evidence type="ECO:0000256" key="2">
    <source>
        <dbReference type="ARBA" id="ARBA00023125"/>
    </source>
</evidence>
<evidence type="ECO:0000259" key="4">
    <source>
        <dbReference type="PROSITE" id="PS01124"/>
    </source>
</evidence>
<organism evidence="5 6">
    <name type="scientific">Myroides pelagicus</name>
    <dbReference type="NCBI Taxonomy" id="270914"/>
    <lineage>
        <taxon>Bacteria</taxon>
        <taxon>Pseudomonadati</taxon>
        <taxon>Bacteroidota</taxon>
        <taxon>Flavobacteriia</taxon>
        <taxon>Flavobacteriales</taxon>
        <taxon>Flavobacteriaceae</taxon>
        <taxon>Myroides</taxon>
    </lineage>
</organism>
<name>A0A7K1GP35_9FLAO</name>
<dbReference type="SMART" id="SM00342">
    <property type="entry name" value="HTH_ARAC"/>
    <property type="match status" value="1"/>
</dbReference>
<dbReference type="EMBL" id="WMJY01000032">
    <property type="protein sequence ID" value="MTH30606.1"/>
    <property type="molecule type" value="Genomic_DNA"/>
</dbReference>
<dbReference type="GO" id="GO:0043565">
    <property type="term" value="F:sequence-specific DNA binding"/>
    <property type="evidence" value="ECO:0007669"/>
    <property type="project" value="InterPro"/>
</dbReference>
<dbReference type="GO" id="GO:0003700">
    <property type="term" value="F:DNA-binding transcription factor activity"/>
    <property type="evidence" value="ECO:0007669"/>
    <property type="project" value="InterPro"/>
</dbReference>
<comment type="caution">
    <text evidence="5">The sequence shown here is derived from an EMBL/GenBank/DDBJ whole genome shotgun (WGS) entry which is preliminary data.</text>
</comment>
<dbReference type="RefSeq" id="WP_155036586.1">
    <property type="nucleotide sequence ID" value="NZ_JBHTIG010000051.1"/>
</dbReference>
<feature type="domain" description="HTH araC/xylS-type" evidence="4">
    <location>
        <begin position="191"/>
        <end position="289"/>
    </location>
</feature>
<dbReference type="OrthoDB" id="632644at2"/>
<dbReference type="PANTHER" id="PTHR43280">
    <property type="entry name" value="ARAC-FAMILY TRANSCRIPTIONAL REGULATOR"/>
    <property type="match status" value="1"/>
</dbReference>
<dbReference type="InterPro" id="IPR009057">
    <property type="entry name" value="Homeodomain-like_sf"/>
</dbReference>
<dbReference type="SUPFAM" id="SSF51215">
    <property type="entry name" value="Regulatory protein AraC"/>
    <property type="match status" value="1"/>
</dbReference>
<dbReference type="PROSITE" id="PS01124">
    <property type="entry name" value="HTH_ARAC_FAMILY_2"/>
    <property type="match status" value="1"/>
</dbReference>
<evidence type="ECO:0000313" key="6">
    <source>
        <dbReference type="Proteomes" id="UP000488936"/>
    </source>
</evidence>
<evidence type="ECO:0000256" key="3">
    <source>
        <dbReference type="ARBA" id="ARBA00023163"/>
    </source>
</evidence>
<gene>
    <name evidence="5" type="ORF">GJV77_11930</name>
</gene>
<reference evidence="5 6" key="1">
    <citation type="journal article" date="2006" name="Int. J. Syst. Evol. Microbiol.">
        <title>Myroides pelagicus sp. nov., isolated from seawater in Thailand.</title>
        <authorList>
            <person name="Yoon J."/>
            <person name="Maneerat S."/>
            <person name="Kawai F."/>
            <person name="Yokota A."/>
        </authorList>
    </citation>
    <scope>NUCLEOTIDE SEQUENCE [LARGE SCALE GENOMIC DNA]</scope>
    <source>
        <strain evidence="5 6">SM1T</strain>
    </source>
</reference>
<sequence length="289" mass="33286">MALLLTFKNIYQLYHLEPPQVPNGIIMLNQQYEPNLGYDKHSRLFDGLLLAYMVKGKMKAQVHFQEFDIQQGELAIIPPQIMIETKKLSPDAQIITLGISLDLITSLPMAKEFIMDNELRWNPIIELKDTNLQITHKLFDLIGLNIQQTNDNNSTEVMRHLVLALLNLLLQQRKGNTTKNTIKNRTHELIDQFYALVSSHAAKERNVDFYADKLNLTPQYLSTFLKQNTGRTTTQWIDHLLILHAKTLLKGSSLSVKEVGYELNFSDTSTFCRYFKRNTGMSPKAYKES</sequence>
<dbReference type="SUPFAM" id="SSF46689">
    <property type="entry name" value="Homeodomain-like"/>
    <property type="match status" value="1"/>
</dbReference>
<keyword evidence="3" id="KW-0804">Transcription</keyword>
<dbReference type="PANTHER" id="PTHR43280:SF32">
    <property type="entry name" value="TRANSCRIPTIONAL REGULATORY PROTEIN"/>
    <property type="match status" value="1"/>
</dbReference>
<dbReference type="Proteomes" id="UP000488936">
    <property type="component" value="Unassembled WGS sequence"/>
</dbReference>